<organism evidence="2 3">
    <name type="scientific">Aquarana catesbeiana</name>
    <name type="common">American bullfrog</name>
    <name type="synonym">Rana catesbeiana</name>
    <dbReference type="NCBI Taxonomy" id="8400"/>
    <lineage>
        <taxon>Eukaryota</taxon>
        <taxon>Metazoa</taxon>
        <taxon>Chordata</taxon>
        <taxon>Craniata</taxon>
        <taxon>Vertebrata</taxon>
        <taxon>Euteleostomi</taxon>
        <taxon>Amphibia</taxon>
        <taxon>Batrachia</taxon>
        <taxon>Anura</taxon>
        <taxon>Neobatrachia</taxon>
        <taxon>Ranoidea</taxon>
        <taxon>Ranidae</taxon>
        <taxon>Aquarana</taxon>
    </lineage>
</organism>
<feature type="transmembrane region" description="Helical" evidence="1">
    <location>
        <begin position="6"/>
        <end position="26"/>
    </location>
</feature>
<feature type="transmembrane region" description="Helical" evidence="1">
    <location>
        <begin position="38"/>
        <end position="62"/>
    </location>
</feature>
<accession>A0A2G9RA39</accession>
<sequence>MTPCNVFYVFIFGFGQGHPRIFGFCTKISIWCTSRMKFRVGAFIMLLLMGVAIKTTPAYLAICVSKRCKTLVGKSSCHKSCTYRKGDLGRLVSTP</sequence>
<evidence type="ECO:0000256" key="1">
    <source>
        <dbReference type="SAM" id="Phobius"/>
    </source>
</evidence>
<evidence type="ECO:0000313" key="3">
    <source>
        <dbReference type="Proteomes" id="UP000228934"/>
    </source>
</evidence>
<dbReference type="OrthoDB" id="1739576at2759"/>
<evidence type="ECO:0000313" key="2">
    <source>
        <dbReference type="EMBL" id="PIO24736.1"/>
    </source>
</evidence>
<dbReference type="AlphaFoldDB" id="A0A2G9RA39"/>
<keyword evidence="1" id="KW-0472">Membrane</keyword>
<keyword evidence="1" id="KW-1133">Transmembrane helix</keyword>
<keyword evidence="1" id="KW-0812">Transmembrane</keyword>
<reference evidence="3" key="1">
    <citation type="journal article" date="2017" name="Nat. Commun.">
        <title>The North American bullfrog draft genome provides insight into hormonal regulation of long noncoding RNA.</title>
        <authorList>
            <person name="Hammond S.A."/>
            <person name="Warren R.L."/>
            <person name="Vandervalk B.P."/>
            <person name="Kucuk E."/>
            <person name="Khan H."/>
            <person name="Gibb E.A."/>
            <person name="Pandoh P."/>
            <person name="Kirk H."/>
            <person name="Zhao Y."/>
            <person name="Jones M."/>
            <person name="Mungall A.J."/>
            <person name="Coope R."/>
            <person name="Pleasance S."/>
            <person name="Moore R.A."/>
            <person name="Holt R.A."/>
            <person name="Round J.M."/>
            <person name="Ohora S."/>
            <person name="Walle B.V."/>
            <person name="Veldhoen N."/>
            <person name="Helbing C.C."/>
            <person name="Birol I."/>
        </authorList>
    </citation>
    <scope>NUCLEOTIDE SEQUENCE [LARGE SCALE GENOMIC DNA]</scope>
</reference>
<name>A0A2G9RA39_AQUCT</name>
<keyword evidence="3" id="KW-1185">Reference proteome</keyword>
<protein>
    <submittedName>
        <fullName evidence="2">Uncharacterized protein</fullName>
    </submittedName>
</protein>
<dbReference type="Proteomes" id="UP000228934">
    <property type="component" value="Unassembled WGS sequence"/>
</dbReference>
<gene>
    <name evidence="2" type="ORF">AB205_0130180</name>
</gene>
<proteinExistence type="predicted"/>
<dbReference type="EMBL" id="KV953518">
    <property type="protein sequence ID" value="PIO24736.1"/>
    <property type="molecule type" value="Genomic_DNA"/>
</dbReference>